<keyword evidence="4 8" id="KW-0812">Transmembrane</keyword>
<evidence type="ECO:0000256" key="6">
    <source>
        <dbReference type="ARBA" id="ARBA00023136"/>
    </source>
</evidence>
<evidence type="ECO:0000259" key="12">
    <source>
        <dbReference type="Pfam" id="PF07715"/>
    </source>
</evidence>
<dbReference type="InterPro" id="IPR023996">
    <property type="entry name" value="TonB-dep_OMP_SusC/RagA"/>
</dbReference>
<evidence type="ECO:0000313" key="13">
    <source>
        <dbReference type="EMBL" id="MDI3320913.1"/>
    </source>
</evidence>
<proteinExistence type="inferred from homology"/>
<evidence type="ECO:0000313" key="14">
    <source>
        <dbReference type="Proteomes" id="UP001226434"/>
    </source>
</evidence>
<evidence type="ECO:0000256" key="2">
    <source>
        <dbReference type="ARBA" id="ARBA00022448"/>
    </source>
</evidence>
<dbReference type="NCBIfam" id="TIGR04057">
    <property type="entry name" value="SusC_RagA_signa"/>
    <property type="match status" value="1"/>
</dbReference>
<comment type="similarity">
    <text evidence="8 9">Belongs to the TonB-dependent receptor family.</text>
</comment>
<keyword evidence="10" id="KW-1133">Transmembrane helix</keyword>
<evidence type="ECO:0000256" key="9">
    <source>
        <dbReference type="RuleBase" id="RU003357"/>
    </source>
</evidence>
<dbReference type="Pfam" id="PF00593">
    <property type="entry name" value="TonB_dep_Rec_b-barrel"/>
    <property type="match status" value="1"/>
</dbReference>
<dbReference type="PROSITE" id="PS52016">
    <property type="entry name" value="TONB_DEPENDENT_REC_3"/>
    <property type="match status" value="1"/>
</dbReference>
<feature type="domain" description="TonB-dependent receptor-like beta-barrel" evidence="11">
    <location>
        <begin position="437"/>
        <end position="881"/>
    </location>
</feature>
<keyword evidence="2 8" id="KW-0813">Transport</keyword>
<feature type="transmembrane region" description="Helical" evidence="10">
    <location>
        <begin position="21"/>
        <end position="45"/>
    </location>
</feature>
<organism evidence="13 14">
    <name type="scientific">Pinibacter soli</name>
    <dbReference type="NCBI Taxonomy" id="3044211"/>
    <lineage>
        <taxon>Bacteria</taxon>
        <taxon>Pseudomonadati</taxon>
        <taxon>Bacteroidota</taxon>
        <taxon>Chitinophagia</taxon>
        <taxon>Chitinophagales</taxon>
        <taxon>Chitinophagaceae</taxon>
        <taxon>Pinibacter</taxon>
    </lineage>
</organism>
<dbReference type="Pfam" id="PF13715">
    <property type="entry name" value="CarbopepD_reg_2"/>
    <property type="match status" value="1"/>
</dbReference>
<dbReference type="Proteomes" id="UP001226434">
    <property type="component" value="Unassembled WGS sequence"/>
</dbReference>
<keyword evidence="6 8" id="KW-0472">Membrane</keyword>
<reference evidence="13 14" key="1">
    <citation type="submission" date="2023-05" db="EMBL/GenBank/DDBJ databases">
        <title>Genome sequence of Pinibacter sp. MAH-24.</title>
        <authorList>
            <person name="Huq M.A."/>
        </authorList>
    </citation>
    <scope>NUCLEOTIDE SEQUENCE [LARGE SCALE GENOMIC DNA]</scope>
    <source>
        <strain evidence="13 14">MAH-24</strain>
    </source>
</reference>
<keyword evidence="7 8" id="KW-0998">Cell outer membrane</keyword>
<dbReference type="Gene3D" id="2.40.170.20">
    <property type="entry name" value="TonB-dependent receptor, beta-barrel domain"/>
    <property type="match status" value="1"/>
</dbReference>
<dbReference type="InterPro" id="IPR008969">
    <property type="entry name" value="CarboxyPept-like_regulatory"/>
</dbReference>
<protein>
    <submittedName>
        <fullName evidence="13">TonB-dependent receptor</fullName>
    </submittedName>
</protein>
<keyword evidence="3 8" id="KW-1134">Transmembrane beta strand</keyword>
<comment type="caution">
    <text evidence="13">The sequence shown here is derived from an EMBL/GenBank/DDBJ whole genome shotgun (WGS) entry which is preliminary data.</text>
</comment>
<keyword evidence="14" id="KW-1185">Reference proteome</keyword>
<dbReference type="NCBIfam" id="TIGR04056">
    <property type="entry name" value="OMP_RagA_SusC"/>
    <property type="match status" value="1"/>
</dbReference>
<dbReference type="InterPro" id="IPR023997">
    <property type="entry name" value="TonB-dep_OMP_SusC/RagA_CS"/>
</dbReference>
<dbReference type="Gene3D" id="2.60.40.1120">
    <property type="entry name" value="Carboxypeptidase-like, regulatory domain"/>
    <property type="match status" value="1"/>
</dbReference>
<dbReference type="EMBL" id="JASBRG010000007">
    <property type="protein sequence ID" value="MDI3320913.1"/>
    <property type="molecule type" value="Genomic_DNA"/>
</dbReference>
<dbReference type="Pfam" id="PF07715">
    <property type="entry name" value="Plug"/>
    <property type="match status" value="1"/>
</dbReference>
<keyword evidence="5 9" id="KW-0798">TonB box</keyword>
<gene>
    <name evidence="13" type="ORF">QJ048_14070</name>
</gene>
<dbReference type="RefSeq" id="WP_282335015.1">
    <property type="nucleotide sequence ID" value="NZ_JASBRG010000007.1"/>
</dbReference>
<sequence length="1126" mass="124377">MSKKVLSGLPGKRRYYNFSSLIKSTLFLPAMCWLIFQFFILHAYAQTPEKTNAANQPPSGLIIKGTVKNLRAGPMSGVSVNIKGTNSYTTSDNNGAFSVKVPNEDAVLVFSFIGYKVAEQKVGKDKVINIVMMEGASELSEVVVVNVGYGSVSRDRLAGAVSSITSKDVANFPVSSVAEALAGKLAGVAVSSTEGAPGSDIVVKVRGGTSITQDNSPLYIVDGFPMDNALTILSPMEIASIDVLKDVASTSIYGSRGANGVVLITTKSGRKGRTSVSFETYAGVRQITNYTEMLGPYDYVMAQLSQNLMHYNGFLQDTVSVNGFQRTYGKFADLEIYKSVPAVNWQQRVFGRNAFSNSQNLSLNGGNETNTYSFIFNRYSEDGIMLASGLDRIFGSFKFESQLSKRFRVGVNARYSNQMVIGSGTSSKGSNGSIMGAARFQPYDAVSNFSQNDEDANFDTYIDLSTPTTFATRDMNRNQSKQLISNAFININIIPGLSFRSNIGYNTGQTDYKSFRGVTQYKTTSFSNPGLYTGYPYVNLSKGNTSSVNNSNVFTFTKNFKSQHNLNVVLGQEINIYDNDGFTQNIQWFPPSVTWQSAFANVQQANPPPGSIQAPSYTSVGGERLLSFFGRAMYSYKGKYNLNLSFRRDGSSKFAEENRWANFPSAQFAWRLSEEKFFKNLNAVWVNNLKFRASYGTAGNNRVNGDRLYATTFLTSPTAGGYAVTDNSQLAGYYSANLANPDLKWETTVSQNFGFDFELFSSRLMGSIDYYSNTTNDLLLNTNVPQQTGYITQYQNIGSTNNSGIEIQLSGDIVRNKNFVYSSSFNISFNRNIVKALNQSKSPAYGYAVSSGWGVTEEDYYVQVGQPVGLYYGYEYDGFYTMDDFDRAAYDANTNPAKPVWVLKKGVANAQSKYGSNLYPGKFKIKDLDGDGVITSADKKIIGHYQPKFFGGWNQQFRYKAFDLTVFMNFSYGSQIWNATKMVLGSTYQVNGNNFPATFKNAWKYFDEQGNFISGWDNIANANANANIFAPQTGSLLPTSYGVEDASFLRLTNITLGYSLPDKVLKKMKVFSKFRVYTTVNNLYTFTNYSGNDPESNTRSSALTPGLDYSAYPRSRYILGGLILSF</sequence>
<accession>A0ABT6REB0</accession>
<evidence type="ECO:0000256" key="3">
    <source>
        <dbReference type="ARBA" id="ARBA00022452"/>
    </source>
</evidence>
<dbReference type="InterPro" id="IPR012910">
    <property type="entry name" value="Plug_dom"/>
</dbReference>
<dbReference type="SUPFAM" id="SSF56935">
    <property type="entry name" value="Porins"/>
    <property type="match status" value="1"/>
</dbReference>
<evidence type="ECO:0000256" key="7">
    <source>
        <dbReference type="ARBA" id="ARBA00023237"/>
    </source>
</evidence>
<feature type="domain" description="TonB-dependent receptor plug" evidence="12">
    <location>
        <begin position="156"/>
        <end position="261"/>
    </location>
</feature>
<evidence type="ECO:0000256" key="4">
    <source>
        <dbReference type="ARBA" id="ARBA00022692"/>
    </source>
</evidence>
<dbReference type="InterPro" id="IPR000531">
    <property type="entry name" value="Beta-barrel_TonB"/>
</dbReference>
<comment type="subcellular location">
    <subcellularLocation>
        <location evidence="1 8">Cell outer membrane</location>
        <topology evidence="1 8">Multi-pass membrane protein</topology>
    </subcellularLocation>
</comment>
<dbReference type="InterPro" id="IPR036942">
    <property type="entry name" value="Beta-barrel_TonB_sf"/>
</dbReference>
<dbReference type="InterPro" id="IPR037066">
    <property type="entry name" value="Plug_dom_sf"/>
</dbReference>
<evidence type="ECO:0000256" key="1">
    <source>
        <dbReference type="ARBA" id="ARBA00004571"/>
    </source>
</evidence>
<keyword evidence="13" id="KW-0675">Receptor</keyword>
<evidence type="ECO:0000256" key="10">
    <source>
        <dbReference type="SAM" id="Phobius"/>
    </source>
</evidence>
<dbReference type="Gene3D" id="2.170.130.10">
    <property type="entry name" value="TonB-dependent receptor, plug domain"/>
    <property type="match status" value="1"/>
</dbReference>
<name>A0ABT6REB0_9BACT</name>
<evidence type="ECO:0000259" key="11">
    <source>
        <dbReference type="Pfam" id="PF00593"/>
    </source>
</evidence>
<evidence type="ECO:0000256" key="8">
    <source>
        <dbReference type="PROSITE-ProRule" id="PRU01360"/>
    </source>
</evidence>
<dbReference type="InterPro" id="IPR039426">
    <property type="entry name" value="TonB-dep_rcpt-like"/>
</dbReference>
<evidence type="ECO:0000256" key="5">
    <source>
        <dbReference type="ARBA" id="ARBA00023077"/>
    </source>
</evidence>
<dbReference type="SUPFAM" id="SSF49464">
    <property type="entry name" value="Carboxypeptidase regulatory domain-like"/>
    <property type="match status" value="1"/>
</dbReference>